<feature type="transmembrane region" description="Helical" evidence="1">
    <location>
        <begin position="108"/>
        <end position="127"/>
    </location>
</feature>
<reference evidence="2 3" key="1">
    <citation type="journal article" date="2019" name="Sci. Rep.">
        <title>Orb-weaving spider Araneus ventricosus genome elucidates the spidroin gene catalogue.</title>
        <authorList>
            <person name="Kono N."/>
            <person name="Nakamura H."/>
            <person name="Ohtoshi R."/>
            <person name="Moran D.A.P."/>
            <person name="Shinohara A."/>
            <person name="Yoshida Y."/>
            <person name="Fujiwara M."/>
            <person name="Mori M."/>
            <person name="Tomita M."/>
            <person name="Arakawa K."/>
        </authorList>
    </citation>
    <scope>NUCLEOTIDE SEQUENCE [LARGE SCALE GENOMIC DNA]</scope>
</reference>
<keyword evidence="3" id="KW-1185">Reference proteome</keyword>
<keyword evidence="1" id="KW-1133">Transmembrane helix</keyword>
<gene>
    <name evidence="2" type="ORF">AVEN_104868_1</name>
</gene>
<name>A0A4Y2INE3_ARAVE</name>
<keyword evidence="1" id="KW-0812">Transmembrane</keyword>
<evidence type="ECO:0000313" key="2">
    <source>
        <dbReference type="EMBL" id="GBM79328.1"/>
    </source>
</evidence>
<protein>
    <submittedName>
        <fullName evidence="2">Uncharacterized protein</fullName>
    </submittedName>
</protein>
<dbReference type="AlphaFoldDB" id="A0A4Y2INE3"/>
<dbReference type="EMBL" id="BGPR01002816">
    <property type="protein sequence ID" value="GBM79328.1"/>
    <property type="molecule type" value="Genomic_DNA"/>
</dbReference>
<proteinExistence type="predicted"/>
<comment type="caution">
    <text evidence="2">The sequence shown here is derived from an EMBL/GenBank/DDBJ whole genome shotgun (WGS) entry which is preliminary data.</text>
</comment>
<sequence>MFSSSLHFAVIIYSGVSLLKHYADYKGFGSILPVASEYLSFGVGSVSFILMPGTGSLINDASSGMWDKVNEVINAEENSTLIQQRFLFVTGKETAMTIWKITSVKRSFIFSTLGAILTYCILLDNLISTGQCS</sequence>
<accession>A0A4Y2INE3</accession>
<evidence type="ECO:0000313" key="3">
    <source>
        <dbReference type="Proteomes" id="UP000499080"/>
    </source>
</evidence>
<evidence type="ECO:0000256" key="1">
    <source>
        <dbReference type="SAM" id="Phobius"/>
    </source>
</evidence>
<organism evidence="2 3">
    <name type="scientific">Araneus ventricosus</name>
    <name type="common">Orbweaver spider</name>
    <name type="synonym">Epeira ventricosa</name>
    <dbReference type="NCBI Taxonomy" id="182803"/>
    <lineage>
        <taxon>Eukaryota</taxon>
        <taxon>Metazoa</taxon>
        <taxon>Ecdysozoa</taxon>
        <taxon>Arthropoda</taxon>
        <taxon>Chelicerata</taxon>
        <taxon>Arachnida</taxon>
        <taxon>Araneae</taxon>
        <taxon>Araneomorphae</taxon>
        <taxon>Entelegynae</taxon>
        <taxon>Araneoidea</taxon>
        <taxon>Araneidae</taxon>
        <taxon>Araneus</taxon>
    </lineage>
</organism>
<feature type="transmembrane region" description="Helical" evidence="1">
    <location>
        <begin position="35"/>
        <end position="58"/>
    </location>
</feature>
<dbReference type="Proteomes" id="UP000499080">
    <property type="component" value="Unassembled WGS sequence"/>
</dbReference>
<keyword evidence="1" id="KW-0472">Membrane</keyword>